<dbReference type="PANTHER" id="PTHR31262">
    <property type="entry name" value="RIBULOSE BISPHOSPHATE CARBOXYLASE SMALL CHAIN 1, CHLOROPLASTIC"/>
    <property type="match status" value="1"/>
</dbReference>
<evidence type="ECO:0000256" key="1">
    <source>
        <dbReference type="ARBA" id="ARBA00022567"/>
    </source>
</evidence>
<evidence type="ECO:0000256" key="3">
    <source>
        <dbReference type="HAMAP-Rule" id="MF_00859"/>
    </source>
</evidence>
<evidence type="ECO:0000259" key="4">
    <source>
        <dbReference type="SMART" id="SM00961"/>
    </source>
</evidence>
<keyword evidence="6" id="KW-1185">Reference proteome</keyword>
<protein>
    <recommendedName>
        <fullName evidence="3">Ribulose bisphosphate carboxylase small subunit</fullName>
        <shortName evidence="3">RuBisCO small subunit</shortName>
    </recommendedName>
</protein>
<evidence type="ECO:0000313" key="5">
    <source>
        <dbReference type="EMBL" id="NYZ19955.1"/>
    </source>
</evidence>
<dbReference type="Pfam" id="PF00101">
    <property type="entry name" value="RuBisCO_small"/>
    <property type="match status" value="1"/>
</dbReference>
<proteinExistence type="inferred from homology"/>
<gene>
    <name evidence="3" type="primary">cbbS</name>
    <name evidence="5" type="ORF">HND93_09540</name>
</gene>
<sequence>MTAIQDYRSSLDDARSRRYGTFSYLPEMDGARLRTLVDYVIAKGWTPAIEHSEPEHAGGSYWYMWKLPLFAERSVDAVLDEVKACHREHPGHMIRLMGYDNRRQTQGTCVTIHRPGHRPGA</sequence>
<dbReference type="InterPro" id="IPR024681">
    <property type="entry name" value="RuBisCO_ssu"/>
</dbReference>
<evidence type="ECO:0000313" key="6">
    <source>
        <dbReference type="Proteomes" id="UP000584642"/>
    </source>
</evidence>
<comment type="subunit">
    <text evidence="3">Heterohexadecamer of 8 large and 8 small subunits.</text>
</comment>
<dbReference type="InterPro" id="IPR036385">
    <property type="entry name" value="RuBisCO_ssu_sf"/>
</dbReference>
<comment type="function">
    <text evidence="3">RuBisCO catalyzes two reactions: the carboxylation of D-ribulose 1,5-bisphosphate, the primary event in carbon dioxide fixation, as well as the oxidative fragmentation of the pentose substrate. Both reactions occur simultaneously and in competition at the same active site. Although the small subunit is not catalytic it is essential for maximal activity.</text>
</comment>
<dbReference type="EMBL" id="JABFDB010000004">
    <property type="protein sequence ID" value="NYZ19955.1"/>
    <property type="molecule type" value="Genomic_DNA"/>
</dbReference>
<dbReference type="Gene3D" id="3.30.190.10">
    <property type="entry name" value="Ribulose bisphosphate carboxylase, small subunit"/>
    <property type="match status" value="1"/>
</dbReference>
<dbReference type="HAMAP" id="MF_00859">
    <property type="entry name" value="RuBisCO_S_bact"/>
    <property type="match status" value="1"/>
</dbReference>
<evidence type="ECO:0000256" key="2">
    <source>
        <dbReference type="ARBA" id="ARBA00023300"/>
    </source>
</evidence>
<dbReference type="SMART" id="SM00961">
    <property type="entry name" value="RuBisCO_small"/>
    <property type="match status" value="1"/>
</dbReference>
<feature type="domain" description="Ribulose bisphosphate carboxylase small subunit" evidence="4">
    <location>
        <begin position="18"/>
        <end position="115"/>
    </location>
</feature>
<organism evidence="5 6">
    <name type="scientific">Azospirillum oleiclasticum</name>
    <dbReference type="NCBI Taxonomy" id="2735135"/>
    <lineage>
        <taxon>Bacteria</taxon>
        <taxon>Pseudomonadati</taxon>
        <taxon>Pseudomonadota</taxon>
        <taxon>Alphaproteobacteria</taxon>
        <taxon>Rhodospirillales</taxon>
        <taxon>Azospirillaceae</taxon>
        <taxon>Azospirillum</taxon>
    </lineage>
</organism>
<dbReference type="SUPFAM" id="SSF55239">
    <property type="entry name" value="RuBisCO, small subunit"/>
    <property type="match status" value="1"/>
</dbReference>
<dbReference type="InterPro" id="IPR000894">
    <property type="entry name" value="RuBisCO_ssu_dom"/>
</dbReference>
<comment type="miscellaneous">
    <text evidence="3">The basic functional RuBisCO is composed of a large chain homodimer in a 'head-to-tail' conformation. In form I RuBisCO this homodimer is arranged in a barrel-like tetramer with the small subunits forming a tetrameric 'cap' on each end of the 'barrel'.</text>
</comment>
<accession>A0ABX2TB91</accession>
<name>A0ABX2TB91_9PROT</name>
<dbReference type="RefSeq" id="WP_180281709.1">
    <property type="nucleotide sequence ID" value="NZ_JABFDB010000004.1"/>
</dbReference>
<comment type="similarity">
    <text evidence="3">Belongs to the RuBisCO small chain family.</text>
</comment>
<comment type="caution">
    <text evidence="5">The sequence shown here is derived from an EMBL/GenBank/DDBJ whole genome shotgun (WGS) entry which is preliminary data.</text>
</comment>
<keyword evidence="1 3" id="KW-0113">Calvin cycle</keyword>
<dbReference type="CDD" id="cd03527">
    <property type="entry name" value="RuBisCO_small"/>
    <property type="match status" value="1"/>
</dbReference>
<keyword evidence="2 3" id="KW-0120">Carbon dioxide fixation</keyword>
<dbReference type="Proteomes" id="UP000584642">
    <property type="component" value="Unassembled WGS sequence"/>
</dbReference>
<reference evidence="5 6" key="1">
    <citation type="submission" date="2020-05" db="EMBL/GenBank/DDBJ databases">
        <title>Azospirillum oleiclasticum sp. nov, a nitrogen-fixing and heavy crude oil-emulsifying bacterium isolated from the crude oil of Yumen Oilfield.</title>
        <authorList>
            <person name="Wu D."/>
            <person name="Cai M."/>
            <person name="Zhang X."/>
        </authorList>
    </citation>
    <scope>NUCLEOTIDE SEQUENCE [LARGE SCALE GENOMIC DNA]</scope>
    <source>
        <strain evidence="5 6">ROY-1-1-2</strain>
    </source>
</reference>